<evidence type="ECO:0008006" key="5">
    <source>
        <dbReference type="Google" id="ProtNLM"/>
    </source>
</evidence>
<evidence type="ECO:0000313" key="4">
    <source>
        <dbReference type="Proteomes" id="UP000001937"/>
    </source>
</evidence>
<reference evidence="3 4" key="1">
    <citation type="journal article" date="2007" name="Genome Res.">
        <title>Genome characteristics of facultatively symbiotic Frankia sp. strains reflect host range and host plant biogeography.</title>
        <authorList>
            <person name="Normand P."/>
            <person name="Lapierre P."/>
            <person name="Tisa L.S."/>
            <person name="Gogarten J.P."/>
            <person name="Alloisio N."/>
            <person name="Bagnarol E."/>
            <person name="Bassi C.A."/>
            <person name="Berry A.M."/>
            <person name="Bickhart D.M."/>
            <person name="Choisne N."/>
            <person name="Couloux A."/>
            <person name="Cournoyer B."/>
            <person name="Cruveiller S."/>
            <person name="Daubin V."/>
            <person name="Demange N."/>
            <person name="Francino M.P."/>
            <person name="Goltsman E."/>
            <person name="Huang Y."/>
            <person name="Kopp O.R."/>
            <person name="Labarre L."/>
            <person name="Lapidus A."/>
            <person name="Lavire C."/>
            <person name="Marechal J."/>
            <person name="Martinez M."/>
            <person name="Mastronunzio J.E."/>
            <person name="Mullin B.C."/>
            <person name="Niemann J."/>
            <person name="Pujic P."/>
            <person name="Rawnsley T."/>
            <person name="Rouy Z."/>
            <person name="Schenowitz C."/>
            <person name="Sellstedt A."/>
            <person name="Tavares F."/>
            <person name="Tomkins J.P."/>
            <person name="Vallenet D."/>
            <person name="Valverde C."/>
            <person name="Wall L.G."/>
            <person name="Wang Y."/>
            <person name="Medigue C."/>
            <person name="Benson D.R."/>
        </authorList>
    </citation>
    <scope>NUCLEOTIDE SEQUENCE [LARGE SCALE GENOMIC DNA]</scope>
    <source>
        <strain evidence="4">DSM 45818 / CECT 9043 / CcI3</strain>
    </source>
</reference>
<feature type="region of interest" description="Disordered" evidence="1">
    <location>
        <begin position="1"/>
        <end position="53"/>
    </location>
</feature>
<protein>
    <recommendedName>
        <fullName evidence="5">DUF4245 domain-containing protein</fullName>
    </recommendedName>
</protein>
<keyword evidence="2" id="KW-1133">Transmembrane helix</keyword>
<dbReference type="KEGG" id="fra:Francci3_3877"/>
<dbReference type="HOGENOM" id="CLU_095244_2_0_11"/>
<keyword evidence="2" id="KW-0812">Transmembrane</keyword>
<dbReference type="AlphaFoldDB" id="Q2J665"/>
<evidence type="ECO:0000256" key="1">
    <source>
        <dbReference type="SAM" id="MobiDB-lite"/>
    </source>
</evidence>
<keyword evidence="4" id="KW-1185">Reference proteome</keyword>
<organism evidence="3 4">
    <name type="scientific">Frankia casuarinae (strain DSM 45818 / CECT 9043 / HFP020203 / CcI3)</name>
    <dbReference type="NCBI Taxonomy" id="106370"/>
    <lineage>
        <taxon>Bacteria</taxon>
        <taxon>Bacillati</taxon>
        <taxon>Actinomycetota</taxon>
        <taxon>Actinomycetes</taxon>
        <taxon>Frankiales</taxon>
        <taxon>Frankiaceae</taxon>
        <taxon>Frankia</taxon>
    </lineage>
</organism>
<evidence type="ECO:0000313" key="3">
    <source>
        <dbReference type="EMBL" id="ABD13227.1"/>
    </source>
</evidence>
<feature type="transmembrane region" description="Helical" evidence="2">
    <location>
        <begin position="67"/>
        <end position="86"/>
    </location>
</feature>
<accession>Q2J665</accession>
<name>Q2J665_FRACC</name>
<evidence type="ECO:0000256" key="2">
    <source>
        <dbReference type="SAM" id="Phobius"/>
    </source>
</evidence>
<dbReference type="STRING" id="106370.Francci3_3877"/>
<sequence>MTAARQAPIWPVSRPALPDKALQPGESLNTPPPPRAAQTWSGCPFGGSDLEDGDVARRRGQETIRDMALSLAVVMAGVLLFVVFVMPRGGDEPAVKVVATSEPMAAFARQAPYSPLGPAGLPSSWKPTSIRLTLPTGGGDGGPAEATIGYVVDRPDHRTFARFVESNAPTAVQRILGNRPANGTVDVEGVAWQQRRDGDGHLALTRTDGDVTVIVDDGGGKGGANQADLVTLAASLRPVVPAATN</sequence>
<keyword evidence="2" id="KW-0472">Membrane</keyword>
<dbReference type="Proteomes" id="UP000001937">
    <property type="component" value="Chromosome"/>
</dbReference>
<dbReference type="InterPro" id="IPR025339">
    <property type="entry name" value="DUF4245"/>
</dbReference>
<proteinExistence type="predicted"/>
<gene>
    <name evidence="3" type="ordered locus">Francci3_3877</name>
</gene>
<dbReference type="Pfam" id="PF14030">
    <property type="entry name" value="DUF4245"/>
    <property type="match status" value="1"/>
</dbReference>
<dbReference type="EMBL" id="CP000249">
    <property type="protein sequence ID" value="ABD13227.1"/>
    <property type="molecule type" value="Genomic_DNA"/>
</dbReference>